<accession>A0A8A4TFK4</accession>
<keyword evidence="5" id="KW-1185">Reference proteome</keyword>
<dbReference type="SUPFAM" id="SSF53474">
    <property type="entry name" value="alpha/beta-Hydrolases"/>
    <property type="match status" value="1"/>
</dbReference>
<evidence type="ECO:0000313" key="4">
    <source>
        <dbReference type="EMBL" id="QTD47984.1"/>
    </source>
</evidence>
<dbReference type="EMBL" id="CP071793">
    <property type="protein sequence ID" value="QTD47984.1"/>
    <property type="molecule type" value="Genomic_DNA"/>
</dbReference>
<dbReference type="PANTHER" id="PTHR43798:SF31">
    <property type="entry name" value="AB HYDROLASE SUPERFAMILY PROTEIN YCLE"/>
    <property type="match status" value="1"/>
</dbReference>
<dbReference type="InterPro" id="IPR029058">
    <property type="entry name" value="AB_hydrolase_fold"/>
</dbReference>
<dbReference type="KEGG" id="scor:J3U87_20550"/>
<sequence length="269" mass="29664">MTEWNIQGLNLHVQCLGAEGLAQPAVVFLHGLVMDNLSSWYFTMANPTARERRVLLYDLRGHGRSDRPVSGYDLGSFVAELDGVIRRAAFDAPVVLVGNSFGGLLALAYAMAHPERVDSLVLIEAHAHVAGWGEEMAATLSLEGEAANHKIALHFQDWLGRHSARKRNRLARNARELIQETSLIADLRRTPPITDTRIASVQVPVLALYGEHSDIRERGEALVATLPQARLKLFDGCSHSIMWEATARVRDELLAWLATRPAMVPGGVR</sequence>
<dbReference type="Proteomes" id="UP000663929">
    <property type="component" value="Chromosome"/>
</dbReference>
<dbReference type="AlphaFoldDB" id="A0A8A4TFK4"/>
<dbReference type="PANTHER" id="PTHR43798">
    <property type="entry name" value="MONOACYLGLYCEROL LIPASE"/>
    <property type="match status" value="1"/>
</dbReference>
<dbReference type="InterPro" id="IPR002410">
    <property type="entry name" value="Peptidase_S33"/>
</dbReference>
<dbReference type="GO" id="GO:0008233">
    <property type="term" value="F:peptidase activity"/>
    <property type="evidence" value="ECO:0007669"/>
    <property type="project" value="InterPro"/>
</dbReference>
<protein>
    <submittedName>
        <fullName evidence="4">Alpha/beta hydrolase</fullName>
    </submittedName>
</protein>
<dbReference type="InterPro" id="IPR000073">
    <property type="entry name" value="AB_hydrolase_1"/>
</dbReference>
<dbReference type="Pfam" id="PF00561">
    <property type="entry name" value="Abhydrolase_1"/>
    <property type="match status" value="1"/>
</dbReference>
<organism evidence="4 5">
    <name type="scientific">Sulfidibacter corallicola</name>
    <dbReference type="NCBI Taxonomy" id="2818388"/>
    <lineage>
        <taxon>Bacteria</taxon>
        <taxon>Pseudomonadati</taxon>
        <taxon>Acidobacteriota</taxon>
        <taxon>Holophagae</taxon>
        <taxon>Acanthopleuribacterales</taxon>
        <taxon>Acanthopleuribacteraceae</taxon>
        <taxon>Sulfidibacter</taxon>
    </lineage>
</organism>
<dbReference type="GO" id="GO:0006508">
    <property type="term" value="P:proteolysis"/>
    <property type="evidence" value="ECO:0007669"/>
    <property type="project" value="InterPro"/>
</dbReference>
<dbReference type="PRINTS" id="PR00793">
    <property type="entry name" value="PROAMNOPTASE"/>
</dbReference>
<proteinExistence type="inferred from homology"/>
<evidence type="ECO:0000313" key="5">
    <source>
        <dbReference type="Proteomes" id="UP000663929"/>
    </source>
</evidence>
<dbReference type="GO" id="GO:0016020">
    <property type="term" value="C:membrane"/>
    <property type="evidence" value="ECO:0007669"/>
    <property type="project" value="TreeGrafter"/>
</dbReference>
<dbReference type="PRINTS" id="PR00111">
    <property type="entry name" value="ABHYDROLASE"/>
</dbReference>
<reference evidence="4" key="1">
    <citation type="submission" date="2021-03" db="EMBL/GenBank/DDBJ databases">
        <title>Acanthopleuribacteraceae sp. M133.</title>
        <authorList>
            <person name="Wang G."/>
        </authorList>
    </citation>
    <scope>NUCLEOTIDE SEQUENCE</scope>
    <source>
        <strain evidence="4">M133</strain>
    </source>
</reference>
<comment type="similarity">
    <text evidence="1">Belongs to the peptidase S33 family.</text>
</comment>
<feature type="domain" description="AB hydrolase-1" evidence="3">
    <location>
        <begin position="24"/>
        <end position="170"/>
    </location>
</feature>
<dbReference type="RefSeq" id="WP_237377648.1">
    <property type="nucleotide sequence ID" value="NZ_CP071793.1"/>
</dbReference>
<dbReference type="Gene3D" id="3.40.50.1820">
    <property type="entry name" value="alpha/beta hydrolase"/>
    <property type="match status" value="1"/>
</dbReference>
<evidence type="ECO:0000256" key="2">
    <source>
        <dbReference type="ARBA" id="ARBA00022801"/>
    </source>
</evidence>
<evidence type="ECO:0000256" key="1">
    <source>
        <dbReference type="ARBA" id="ARBA00010088"/>
    </source>
</evidence>
<evidence type="ECO:0000259" key="3">
    <source>
        <dbReference type="Pfam" id="PF00561"/>
    </source>
</evidence>
<keyword evidence="2 4" id="KW-0378">Hydrolase</keyword>
<dbReference type="InterPro" id="IPR050266">
    <property type="entry name" value="AB_hydrolase_sf"/>
</dbReference>
<gene>
    <name evidence="4" type="ORF">J3U87_20550</name>
</gene>
<name>A0A8A4TFK4_SULCO</name>